<reference evidence="2 3" key="1">
    <citation type="journal article" date="2015" name="Microbes Environ.">
        <title>Distribution and evolution of nitrogen fixation genes in the phylum bacteroidetes.</title>
        <authorList>
            <person name="Inoue J."/>
            <person name="Oshima K."/>
            <person name="Suda W."/>
            <person name="Sakamoto M."/>
            <person name="Iino T."/>
            <person name="Noda S."/>
            <person name="Hongoh Y."/>
            <person name="Hattori M."/>
            <person name="Ohkuma M."/>
        </authorList>
    </citation>
    <scope>NUCLEOTIDE SEQUENCE [LARGE SCALE GENOMIC DNA]</scope>
    <source>
        <strain evidence="2">JCM 15548</strain>
    </source>
</reference>
<proteinExistence type="predicted"/>
<feature type="transmembrane region" description="Helical" evidence="1">
    <location>
        <begin position="30"/>
        <end position="51"/>
    </location>
</feature>
<feature type="transmembrane region" description="Helical" evidence="1">
    <location>
        <begin position="153"/>
        <end position="171"/>
    </location>
</feature>
<sequence>MQAKEKLFVFVLLSLNFLQWFSIVESEYGLPQMIKYLFSVFALGAMIYYRWTNPSRPFETKTYDPVIVFFVVWSVYLLVEASFGFNDVFYIQRVLGQRYFYLPYLLPLILLYTRFDLAFFAYFLKTASVLIGVSIVIQFYVMGFSMGGGMYEPLHRIGLFDIGSGLVLLTVHFLSKKVSAYMIVFYFLISIFLFAHFGRRGLFLESVLLLIAMISIRLKSSLLVVRERMTLYFYIFLFGLFVFVLFEPVISSTFIFQRGFDESAIQASRGRVFDDFFDDFVGTGDWVFGRGLDGHVLRTIALDETEQLIENGFLTILLKGGLLYLVPMLLIMLKAAYLGFYKSNNDLAKGLAALVLLHIMSMMLFGLPDYSAHYVMVWVAVSGCLSAMVRQPDNHQVTLMMNA</sequence>
<dbReference type="AlphaFoldDB" id="A0A0E9M373"/>
<dbReference type="STRING" id="1236989.JCM15548_14375"/>
<dbReference type="EMBL" id="BAZW01000072">
    <property type="protein sequence ID" value="GAO31959.1"/>
    <property type="molecule type" value="Genomic_DNA"/>
</dbReference>
<accession>A0A0E9M373</accession>
<feature type="transmembrane region" description="Helical" evidence="1">
    <location>
        <begin position="7"/>
        <end position="24"/>
    </location>
</feature>
<evidence type="ECO:0000313" key="3">
    <source>
        <dbReference type="Proteomes" id="UP000032900"/>
    </source>
</evidence>
<keyword evidence="1" id="KW-1133">Transmembrane helix</keyword>
<feature type="transmembrane region" description="Helical" evidence="1">
    <location>
        <begin position="201"/>
        <end position="219"/>
    </location>
</feature>
<feature type="transmembrane region" description="Helical" evidence="1">
    <location>
        <begin position="178"/>
        <end position="195"/>
    </location>
</feature>
<organism evidence="2 3">
    <name type="scientific">Geofilum rubicundum JCM 15548</name>
    <dbReference type="NCBI Taxonomy" id="1236989"/>
    <lineage>
        <taxon>Bacteria</taxon>
        <taxon>Pseudomonadati</taxon>
        <taxon>Bacteroidota</taxon>
        <taxon>Bacteroidia</taxon>
        <taxon>Marinilabiliales</taxon>
        <taxon>Marinilabiliaceae</taxon>
        <taxon>Geofilum</taxon>
    </lineage>
</organism>
<name>A0A0E9M373_9BACT</name>
<comment type="caution">
    <text evidence="2">The sequence shown here is derived from an EMBL/GenBank/DDBJ whole genome shotgun (WGS) entry which is preliminary data.</text>
</comment>
<feature type="transmembrane region" description="Helical" evidence="1">
    <location>
        <begin position="347"/>
        <end position="365"/>
    </location>
</feature>
<dbReference type="RefSeq" id="WP_062128420.1">
    <property type="nucleotide sequence ID" value="NZ_BAZW01000072.1"/>
</dbReference>
<feature type="transmembrane region" description="Helical" evidence="1">
    <location>
        <begin position="63"/>
        <end position="79"/>
    </location>
</feature>
<keyword evidence="1" id="KW-0472">Membrane</keyword>
<feature type="transmembrane region" description="Helical" evidence="1">
    <location>
        <begin position="99"/>
        <end position="115"/>
    </location>
</feature>
<evidence type="ECO:0000313" key="2">
    <source>
        <dbReference type="EMBL" id="GAO31959.1"/>
    </source>
</evidence>
<protein>
    <submittedName>
        <fullName evidence="2">Uncharacterized protein</fullName>
    </submittedName>
</protein>
<evidence type="ECO:0000256" key="1">
    <source>
        <dbReference type="SAM" id="Phobius"/>
    </source>
</evidence>
<keyword evidence="1" id="KW-0812">Transmembrane</keyword>
<feature type="transmembrane region" description="Helical" evidence="1">
    <location>
        <begin position="231"/>
        <end position="250"/>
    </location>
</feature>
<feature type="transmembrane region" description="Helical" evidence="1">
    <location>
        <begin position="122"/>
        <end position="141"/>
    </location>
</feature>
<keyword evidence="3" id="KW-1185">Reference proteome</keyword>
<gene>
    <name evidence="2" type="ORF">JCM15548_14375</name>
</gene>
<feature type="transmembrane region" description="Helical" evidence="1">
    <location>
        <begin position="321"/>
        <end position="340"/>
    </location>
</feature>
<dbReference type="OrthoDB" id="756650at2"/>
<dbReference type="Proteomes" id="UP000032900">
    <property type="component" value="Unassembled WGS sequence"/>
</dbReference>
<feature type="transmembrane region" description="Helical" evidence="1">
    <location>
        <begin position="371"/>
        <end position="389"/>
    </location>
</feature>